<dbReference type="GO" id="GO:0004523">
    <property type="term" value="F:RNA-DNA hybrid ribonuclease activity"/>
    <property type="evidence" value="ECO:0007669"/>
    <property type="project" value="InterPro"/>
</dbReference>
<dbReference type="InterPro" id="IPR002156">
    <property type="entry name" value="RNaseH_domain"/>
</dbReference>
<evidence type="ECO:0000313" key="3">
    <source>
        <dbReference type="EMBL" id="KVI05630.1"/>
    </source>
</evidence>
<feature type="compositionally biased region" description="Acidic residues" evidence="1">
    <location>
        <begin position="75"/>
        <end position="98"/>
    </location>
</feature>
<dbReference type="Pfam" id="PF13456">
    <property type="entry name" value="RVT_3"/>
    <property type="match status" value="1"/>
</dbReference>
<dbReference type="InterPro" id="IPR036397">
    <property type="entry name" value="RNaseH_sf"/>
</dbReference>
<protein>
    <recommendedName>
        <fullName evidence="2">RNase H type-1 domain-containing protein</fullName>
    </recommendedName>
</protein>
<dbReference type="OMA" id="HENIIKW"/>
<feature type="compositionally biased region" description="Basic residues" evidence="1">
    <location>
        <begin position="312"/>
        <end position="327"/>
    </location>
</feature>
<evidence type="ECO:0000256" key="1">
    <source>
        <dbReference type="SAM" id="MobiDB-lite"/>
    </source>
</evidence>
<feature type="region of interest" description="Disordered" evidence="1">
    <location>
        <begin position="67"/>
        <end position="98"/>
    </location>
</feature>
<dbReference type="CDD" id="cd09279">
    <property type="entry name" value="RNase_HI_like"/>
    <property type="match status" value="1"/>
</dbReference>
<feature type="compositionally biased region" description="Low complexity" evidence="1">
    <location>
        <begin position="407"/>
        <end position="429"/>
    </location>
</feature>
<feature type="compositionally biased region" description="Basic and acidic residues" evidence="1">
    <location>
        <begin position="288"/>
        <end position="303"/>
    </location>
</feature>
<dbReference type="Proteomes" id="UP000243975">
    <property type="component" value="Unassembled WGS sequence"/>
</dbReference>
<comment type="caution">
    <text evidence="3">The sequence shown here is derived from an EMBL/GenBank/DDBJ whole genome shotgun (WGS) entry which is preliminary data.</text>
</comment>
<dbReference type="InterPro" id="IPR037056">
    <property type="entry name" value="RNase_H1_N_sf"/>
</dbReference>
<dbReference type="GO" id="GO:0003676">
    <property type="term" value="F:nucleic acid binding"/>
    <property type="evidence" value="ECO:0007669"/>
    <property type="project" value="InterPro"/>
</dbReference>
<dbReference type="EMBL" id="LEKV01001867">
    <property type="protein sequence ID" value="KVI05630.1"/>
    <property type="molecule type" value="Genomic_DNA"/>
</dbReference>
<dbReference type="PANTHER" id="PTHR37200:SF1">
    <property type="entry name" value="RNA-BINDING (RRM_RBD_RNP MOTIFS) FAMILY PROTEIN"/>
    <property type="match status" value="1"/>
</dbReference>
<dbReference type="FunFam" id="3.30.420.10:FF:000076">
    <property type="entry name" value="RBR-type E3 ubiquitin transferase"/>
    <property type="match status" value="1"/>
</dbReference>
<feature type="region of interest" description="Disordered" evidence="1">
    <location>
        <begin position="264"/>
        <end position="340"/>
    </location>
</feature>
<feature type="region of interest" description="Disordered" evidence="1">
    <location>
        <begin position="407"/>
        <end position="437"/>
    </location>
</feature>
<evidence type="ECO:0000259" key="2">
    <source>
        <dbReference type="PROSITE" id="PS50879"/>
    </source>
</evidence>
<dbReference type="Gene3D" id="3.40.970.10">
    <property type="entry name" value="Ribonuclease H1, N-terminal domain"/>
    <property type="match status" value="1"/>
</dbReference>
<gene>
    <name evidence="3" type="ORF">Ccrd_016054</name>
</gene>
<dbReference type="PANTHER" id="PTHR37200">
    <property type="entry name" value="RNA-BINDING (RRM/RBD/RNP MOTIFS) FAMILY PROTEIN"/>
    <property type="match status" value="1"/>
</dbReference>
<dbReference type="STRING" id="59895.A0A103YAQ4"/>
<accession>A0A103YAQ4</accession>
<dbReference type="Gramene" id="KVI05630">
    <property type="protein sequence ID" value="KVI05630"/>
    <property type="gene ID" value="Ccrd_016054"/>
</dbReference>
<organism evidence="3 4">
    <name type="scientific">Cynara cardunculus var. scolymus</name>
    <name type="common">Globe artichoke</name>
    <name type="synonym">Cynara scolymus</name>
    <dbReference type="NCBI Taxonomy" id="59895"/>
    <lineage>
        <taxon>Eukaryota</taxon>
        <taxon>Viridiplantae</taxon>
        <taxon>Streptophyta</taxon>
        <taxon>Embryophyta</taxon>
        <taxon>Tracheophyta</taxon>
        <taxon>Spermatophyta</taxon>
        <taxon>Magnoliopsida</taxon>
        <taxon>eudicotyledons</taxon>
        <taxon>Gunneridae</taxon>
        <taxon>Pentapetalae</taxon>
        <taxon>asterids</taxon>
        <taxon>campanulids</taxon>
        <taxon>Asterales</taxon>
        <taxon>Asteraceae</taxon>
        <taxon>Carduoideae</taxon>
        <taxon>Cardueae</taxon>
        <taxon>Carduinae</taxon>
        <taxon>Cynara</taxon>
    </lineage>
</organism>
<dbReference type="InterPro" id="IPR012337">
    <property type="entry name" value="RNaseH-like_sf"/>
</dbReference>
<proteinExistence type="predicted"/>
<dbReference type="PROSITE" id="PS50879">
    <property type="entry name" value="RNASE_H_1"/>
    <property type="match status" value="1"/>
</dbReference>
<name>A0A103YAQ4_CYNCS</name>
<reference evidence="3 4" key="1">
    <citation type="journal article" date="2016" name="Sci. Rep.">
        <title>The genome sequence of the outbreeding globe artichoke constructed de novo incorporating a phase-aware low-pass sequencing strategy of F1 progeny.</title>
        <authorList>
            <person name="Scaglione D."/>
            <person name="Reyes-Chin-Wo S."/>
            <person name="Acquadro A."/>
            <person name="Froenicke L."/>
            <person name="Portis E."/>
            <person name="Beitel C."/>
            <person name="Tirone M."/>
            <person name="Mauro R."/>
            <person name="Lo Monaco A."/>
            <person name="Mauromicale G."/>
            <person name="Faccioli P."/>
            <person name="Cattivelli L."/>
            <person name="Rieseberg L."/>
            <person name="Michelmore R."/>
            <person name="Lanteri S."/>
        </authorList>
    </citation>
    <scope>NUCLEOTIDE SEQUENCE [LARGE SCALE GENOMIC DNA]</scope>
    <source>
        <strain evidence="3">2C</strain>
    </source>
</reference>
<keyword evidence="4" id="KW-1185">Reference proteome</keyword>
<feature type="domain" description="RNase H type-1" evidence="2">
    <location>
        <begin position="685"/>
        <end position="816"/>
    </location>
</feature>
<dbReference type="AlphaFoldDB" id="A0A103YAQ4"/>
<evidence type="ECO:0000313" key="4">
    <source>
        <dbReference type="Proteomes" id="UP000243975"/>
    </source>
</evidence>
<dbReference type="Gene3D" id="3.30.420.10">
    <property type="entry name" value="Ribonuclease H-like superfamily/Ribonuclease H"/>
    <property type="match status" value="1"/>
</dbReference>
<dbReference type="SUPFAM" id="SSF53098">
    <property type="entry name" value="Ribonuclease H-like"/>
    <property type="match status" value="1"/>
</dbReference>
<sequence>MNNGVLQKPKTLFPIPFAPTAPLHHPNKIHLSFFSIQPPKLHLLSFHIKLPSAYPVFASRTPVKGEISMPGTENFDFEDEFEGEFEEEDEDEDEEEDEGIVVPLRNMREWTQNKPRGFGEGKVYDTSIEDKLMEELEQSRVAQLANVTNLKNNPEDGNPKGKLPKQKVNEVAPNGVRVRLVHLPKKKNIHRDLQAAFKPFVNTFSTQPIAFGKVQKQIKCEIMKSSSPNPVLIKPSVHKTGNPLPISDPVTEIPLDPYVEDAAFDKFSNGDDTRDDDLVSITNDEDDEKPKNHDDVVQEKQEPETGSEPSKKPKKVREKGKKVMTAKRKGENTPKLNIPGSANRLKMKEKALLSGVFSKYGGKSAMAVAKGTEVVADQRTATILSLRPPSPVAHRCFPLPPSSVASRAPLLSSPPSSVSRASLPSSFPSEDAGNELSRPTCFPSSIWIVLSIPIETGRLARKRTVDLTFSSNLEIVESRPRTSSLVKNTRNCKWVCGSDGSSRNCNKSQSNGAIIWENLEKIWRTMNSLFARTTGPIVRFSFCGVTNFTSRRRFDRVALGSIQNYELISTRFRARCFCSVETAGVVKSKRRKKVCKPAAIVEEEKNAFFVVRKGDLVGVYNNLIDCQNQVGSSVCDPPVSVYKGCTMPKEAEEYLVSCGLKDALYSIRAKDWREELFGRLVPCPFQRACILEFDGACKGNPGQSGAGAVLRTADGSLFCRLREGLGIATNNVAEYRAMILGLRYALSKGFTTKHDCTKKKAYLVQIQGLWRVRHENIIKWYEEAKRLKDQFLFFKINHVLRDLNSDADAQANLAVVLAVGQVQEEEVDQQFGQHGLNGKSKPTVNAVFELNRLPPSTQVSAG</sequence>